<dbReference type="InterPro" id="IPR005818">
    <property type="entry name" value="Histone_H1/H5_H15"/>
</dbReference>
<protein>
    <submittedName>
        <fullName evidence="9">Histone H1 linker</fullName>
    </submittedName>
</protein>
<reference evidence="9" key="1">
    <citation type="journal article" date="2008" name="Science">
        <title>The Physcomitrella genome reveals evolutionary insights into the conquest of land by plants.</title>
        <authorList>
            <person name="Rensing S."/>
            <person name="Lang D."/>
            <person name="Zimmer A."/>
            <person name="Terry A."/>
            <person name="Salamov A."/>
            <person name="Shapiro H."/>
            <person name="Nishiyama T."/>
            <person name="Perroud P.-F."/>
            <person name="Lindquist E."/>
            <person name="Kamisugi Y."/>
            <person name="Tanahashi T."/>
            <person name="Sakakibara K."/>
            <person name="Fujita T."/>
            <person name="Oishi K."/>
            <person name="Shin-I T."/>
            <person name="Kuroki Y."/>
            <person name="Toyoda A."/>
            <person name="Suzuki Y."/>
            <person name="Hashimoto A."/>
            <person name="Yamaguchi K."/>
            <person name="Sugano A."/>
            <person name="Kohara Y."/>
            <person name="Fujiyama A."/>
            <person name="Anterola A."/>
            <person name="Aoki S."/>
            <person name="Ashton N."/>
            <person name="Barbazuk W.B."/>
            <person name="Barker E."/>
            <person name="Bennetzen J."/>
            <person name="Bezanilla M."/>
            <person name="Blankenship R."/>
            <person name="Cho S.H."/>
            <person name="Dutcher S."/>
            <person name="Estelle M."/>
            <person name="Fawcett J.A."/>
            <person name="Gundlach H."/>
            <person name="Hanada K."/>
            <person name="Heyl A."/>
            <person name="Hicks K.A."/>
            <person name="Hugh J."/>
            <person name="Lohr M."/>
            <person name="Mayer K."/>
            <person name="Melkozernov A."/>
            <person name="Murata T."/>
            <person name="Nelson D."/>
            <person name="Pils B."/>
            <person name="Prigge M."/>
            <person name="Reiss B."/>
            <person name="Renner T."/>
            <person name="Rombauts S."/>
            <person name="Rushton P."/>
            <person name="Sanderfoot A."/>
            <person name="Schween G."/>
            <person name="Shiu S.-H."/>
            <person name="Stueber K."/>
            <person name="Theodoulou F.L."/>
            <person name="Tu H."/>
            <person name="Van de Peer Y."/>
            <person name="Verrier P.J."/>
            <person name="Waters E."/>
            <person name="Wood A."/>
            <person name="Yang L."/>
            <person name="Cove D."/>
            <person name="Cuming A."/>
            <person name="Hasebe M."/>
            <person name="Lucas S."/>
            <person name="Mishler D.B."/>
            <person name="Reski R."/>
            <person name="Grigoriev I."/>
            <person name="Quatrano R.S."/>
            <person name="Boore J.L."/>
        </authorList>
    </citation>
    <scope>NUCLEOTIDE SEQUENCE [LARGE SCALE GENOMIC DNA]</scope>
</reference>
<dbReference type="InterPro" id="IPR016024">
    <property type="entry name" value="ARM-type_fold"/>
</dbReference>
<dbReference type="InterPro" id="IPR036388">
    <property type="entry name" value="WH-like_DNA-bd_sf"/>
</dbReference>
<dbReference type="EMBL" id="DS545389">
    <property type="protein sequence ID" value="EDQ49416.1"/>
    <property type="molecule type" value="Genomic_DNA"/>
</dbReference>
<evidence type="ECO:0000256" key="7">
    <source>
        <dbReference type="SAM" id="MobiDB-lite"/>
    </source>
</evidence>
<dbReference type="CDD" id="cd00073">
    <property type="entry name" value="H15"/>
    <property type="match status" value="1"/>
</dbReference>
<proteinExistence type="inferred from homology"/>
<evidence type="ECO:0000256" key="6">
    <source>
        <dbReference type="RuleBase" id="RU003894"/>
    </source>
</evidence>
<feature type="compositionally biased region" description="Acidic residues" evidence="7">
    <location>
        <begin position="300"/>
        <end position="342"/>
    </location>
</feature>
<dbReference type="GO" id="GO:0006334">
    <property type="term" value="P:nucleosome assembly"/>
    <property type="evidence" value="ECO:0007669"/>
    <property type="project" value="InterPro"/>
</dbReference>
<dbReference type="GO" id="GO:0000786">
    <property type="term" value="C:nucleosome"/>
    <property type="evidence" value="ECO:0007669"/>
    <property type="project" value="InterPro"/>
</dbReference>
<dbReference type="InterPro" id="IPR036390">
    <property type="entry name" value="WH_DNA-bd_sf"/>
</dbReference>
<evidence type="ECO:0000259" key="8">
    <source>
        <dbReference type="PROSITE" id="PS51504"/>
    </source>
</evidence>
<dbReference type="PANTHER" id="PTHR11467">
    <property type="entry name" value="HISTONE H1"/>
    <property type="match status" value="1"/>
</dbReference>
<dbReference type="GO" id="GO:0030527">
    <property type="term" value="F:structural constituent of chromatin"/>
    <property type="evidence" value="ECO:0007669"/>
    <property type="project" value="InterPro"/>
</dbReference>
<gene>
    <name evidence="9" type="primary">HON1502</name>
    <name evidence="9" type="ORF">PHYPADRAFT_101993</name>
</gene>
<dbReference type="PROSITE" id="PS51504">
    <property type="entry name" value="H15"/>
    <property type="match status" value="1"/>
</dbReference>
<keyword evidence="4 6" id="KW-0238">DNA-binding</keyword>
<name>A9U4I8_PHYPA</name>
<dbReference type="AlphaFoldDB" id="A9U4I8"/>
<dbReference type="GO" id="GO:0005634">
    <property type="term" value="C:nucleus"/>
    <property type="evidence" value="ECO:0007669"/>
    <property type="project" value="UniProtKB-SubCell"/>
</dbReference>
<evidence type="ECO:0000256" key="2">
    <source>
        <dbReference type="ARBA" id="ARBA00004286"/>
    </source>
</evidence>
<evidence type="ECO:0000256" key="1">
    <source>
        <dbReference type="ARBA" id="ARBA00004123"/>
    </source>
</evidence>
<dbReference type="PRINTS" id="PR00624">
    <property type="entry name" value="HISTONEH5"/>
</dbReference>
<comment type="subcellular location">
    <subcellularLocation>
        <location evidence="2">Chromosome</location>
    </subcellularLocation>
    <subcellularLocation>
        <location evidence="1 6">Nucleus</location>
    </subcellularLocation>
</comment>
<evidence type="ECO:0000313" key="9">
    <source>
        <dbReference type="EMBL" id="EDQ49416.1"/>
    </source>
</evidence>
<feature type="region of interest" description="Disordered" evidence="7">
    <location>
        <begin position="261"/>
        <end position="376"/>
    </location>
</feature>
<evidence type="ECO:0000256" key="4">
    <source>
        <dbReference type="ARBA" id="ARBA00023125"/>
    </source>
</evidence>
<dbReference type="SUPFAM" id="SSF46785">
    <property type="entry name" value="Winged helix' DNA-binding domain"/>
    <property type="match status" value="1"/>
</dbReference>
<evidence type="ECO:0000256" key="5">
    <source>
        <dbReference type="ARBA" id="ARBA00023242"/>
    </source>
</evidence>
<keyword evidence="5 6" id="KW-0539">Nucleus</keyword>
<dbReference type="SMART" id="SM00526">
    <property type="entry name" value="H15"/>
    <property type="match status" value="1"/>
</dbReference>
<dbReference type="InterPro" id="IPR005819">
    <property type="entry name" value="H1/H5"/>
</dbReference>
<feature type="compositionally biased region" description="Basic and acidic residues" evidence="7">
    <location>
        <begin position="24"/>
        <end position="37"/>
    </location>
</feature>
<feature type="region of interest" description="Disordered" evidence="7">
    <location>
        <begin position="1"/>
        <end position="39"/>
    </location>
</feature>
<organism evidence="9">
    <name type="scientific">Physcomitrium patens</name>
    <name type="common">Spreading-leaved earth moss</name>
    <name type="synonym">Physcomitrella patens</name>
    <dbReference type="NCBI Taxonomy" id="3218"/>
    <lineage>
        <taxon>Eukaryota</taxon>
        <taxon>Viridiplantae</taxon>
        <taxon>Streptophyta</taxon>
        <taxon>Embryophyta</taxon>
        <taxon>Bryophyta</taxon>
        <taxon>Bryophytina</taxon>
        <taxon>Bryopsida</taxon>
        <taxon>Funariidae</taxon>
        <taxon>Funariales</taxon>
        <taxon>Funariaceae</taxon>
        <taxon>Physcomitrium</taxon>
    </lineage>
</organism>
<sequence>MLDPDPAPAVNPAPAAEEISTTSTKERKENRRSEFKVKNAKVLNAPKPLGSHPSYLEMVKDAIVALKEQSGSSQYAIAKYLKHHYSTHLPSNFKKKLSMQLRESTMEGKLLKTNRSYKLADESMKPEKAEKASSSSMALKVVRRSQVFKKAAAGRWKTKVAGEVREAKARKLVVKAIEAAKLKSVGKSDAAAAKEAVLQAAVSGRKTAASTKKAALAPSAVKKLMSGRKSLIVRHMSTSKKSTKFIRDASAKVMKPVAKAKSARAADGGGAEGNGYSVQLDADDESEANGIGEDCGKEVCDEDDEDEEDQESNEDDDEEDSEDDGDEEDREGNEDEGDEDTERDEKVQRNLTQPFRGRISERVQVFGRKTEVQRPR</sequence>
<accession>A9U4I8</accession>
<dbReference type="GO" id="GO:0003677">
    <property type="term" value="F:DNA binding"/>
    <property type="evidence" value="ECO:0007669"/>
    <property type="project" value="UniProtKB-KW"/>
</dbReference>
<keyword evidence="3 6" id="KW-0158">Chromosome</keyword>
<dbReference type="SUPFAM" id="SSF48371">
    <property type="entry name" value="ARM repeat"/>
    <property type="match status" value="1"/>
</dbReference>
<dbReference type="Pfam" id="PF00538">
    <property type="entry name" value="Linker_histone"/>
    <property type="match status" value="1"/>
</dbReference>
<dbReference type="PANTHER" id="PTHR11467:SF36">
    <property type="entry name" value="HISTONE 24-RELATED"/>
    <property type="match status" value="1"/>
</dbReference>
<dbReference type="Gene3D" id="1.10.10.10">
    <property type="entry name" value="Winged helix-like DNA-binding domain superfamily/Winged helix DNA-binding domain"/>
    <property type="match status" value="1"/>
</dbReference>
<feature type="domain" description="H15" evidence="8">
    <location>
        <begin position="51"/>
        <end position="121"/>
    </location>
</feature>
<evidence type="ECO:0000256" key="3">
    <source>
        <dbReference type="ARBA" id="ARBA00022454"/>
    </source>
</evidence>
<feature type="compositionally biased region" description="Pro residues" evidence="7">
    <location>
        <begin position="1"/>
        <end position="11"/>
    </location>
</feature>
<comment type="similarity">
    <text evidence="6">Belongs to the histone H1/H5 family.</text>
</comment>